<evidence type="ECO:0000313" key="2">
    <source>
        <dbReference type="Proteomes" id="UP000799757"/>
    </source>
</evidence>
<keyword evidence="2" id="KW-1185">Reference proteome</keyword>
<dbReference type="AlphaFoldDB" id="A0A6A6XGM1"/>
<dbReference type="EMBL" id="MU001850">
    <property type="protein sequence ID" value="KAF2795720.1"/>
    <property type="molecule type" value="Genomic_DNA"/>
</dbReference>
<evidence type="ECO:0000313" key="1">
    <source>
        <dbReference type="EMBL" id="KAF2795720.1"/>
    </source>
</evidence>
<dbReference type="OrthoDB" id="5348404at2759"/>
<gene>
    <name evidence="1" type="ORF">K505DRAFT_323859</name>
</gene>
<name>A0A6A6XGM1_9PLEO</name>
<accession>A0A6A6XGM1</accession>
<dbReference type="Proteomes" id="UP000799757">
    <property type="component" value="Unassembled WGS sequence"/>
</dbReference>
<sequence length="183" mass="20802">MWIHANDTLAARLTRAQPNVAIAAHNTTYWVSRCATAAAPLISVDHSLGFSMAFPPSLKDRWVEEAMDALLAGDDESFKMYDDLASAVEVVAVQAQKLDALVLFNTSTAASRVRASLHGSIWPAEGNRKELWVNFVPEDSVESWIQSEEDAMNAERRRRPRWRSGRRRAALHGRWWRGWTWQR</sequence>
<reference evidence="1" key="1">
    <citation type="journal article" date="2020" name="Stud. Mycol.">
        <title>101 Dothideomycetes genomes: a test case for predicting lifestyles and emergence of pathogens.</title>
        <authorList>
            <person name="Haridas S."/>
            <person name="Albert R."/>
            <person name="Binder M."/>
            <person name="Bloem J."/>
            <person name="Labutti K."/>
            <person name="Salamov A."/>
            <person name="Andreopoulos B."/>
            <person name="Baker S."/>
            <person name="Barry K."/>
            <person name="Bills G."/>
            <person name="Bluhm B."/>
            <person name="Cannon C."/>
            <person name="Castanera R."/>
            <person name="Culley D."/>
            <person name="Daum C."/>
            <person name="Ezra D."/>
            <person name="Gonzalez J."/>
            <person name="Henrissat B."/>
            <person name="Kuo A."/>
            <person name="Liang C."/>
            <person name="Lipzen A."/>
            <person name="Lutzoni F."/>
            <person name="Magnuson J."/>
            <person name="Mondo S."/>
            <person name="Nolan M."/>
            <person name="Ohm R."/>
            <person name="Pangilinan J."/>
            <person name="Park H.-J."/>
            <person name="Ramirez L."/>
            <person name="Alfaro M."/>
            <person name="Sun H."/>
            <person name="Tritt A."/>
            <person name="Yoshinaga Y."/>
            <person name="Zwiers L.-H."/>
            <person name="Turgeon B."/>
            <person name="Goodwin S."/>
            <person name="Spatafora J."/>
            <person name="Crous P."/>
            <person name="Grigoriev I."/>
        </authorList>
    </citation>
    <scope>NUCLEOTIDE SEQUENCE</scope>
    <source>
        <strain evidence="1">CBS 109.77</strain>
    </source>
</reference>
<proteinExistence type="predicted"/>
<organism evidence="1 2">
    <name type="scientific">Melanomma pulvis-pyrius CBS 109.77</name>
    <dbReference type="NCBI Taxonomy" id="1314802"/>
    <lineage>
        <taxon>Eukaryota</taxon>
        <taxon>Fungi</taxon>
        <taxon>Dikarya</taxon>
        <taxon>Ascomycota</taxon>
        <taxon>Pezizomycotina</taxon>
        <taxon>Dothideomycetes</taxon>
        <taxon>Pleosporomycetidae</taxon>
        <taxon>Pleosporales</taxon>
        <taxon>Melanommataceae</taxon>
        <taxon>Melanomma</taxon>
    </lineage>
</organism>
<protein>
    <submittedName>
        <fullName evidence="1">Uncharacterized protein</fullName>
    </submittedName>
</protein>